<comment type="subcellular location">
    <subcellularLocation>
        <location evidence="1">Membrane</location>
        <topology evidence="1">Multi-pass membrane protein</topology>
    </subcellularLocation>
</comment>
<dbReference type="InterPro" id="IPR045069">
    <property type="entry name" value="MATE_euk"/>
</dbReference>
<comment type="similarity">
    <text evidence="2 6">Belongs to the multi antimicrobial extrusion (MATE) (TC 2.A.66.1) family.</text>
</comment>
<evidence type="ECO:0000256" key="2">
    <source>
        <dbReference type="ARBA" id="ARBA00010199"/>
    </source>
</evidence>
<accession>A0ABQ7WSW0</accession>
<sequence>MAVEPLGSFEMERRFEGDDCDDAKKMSKKSLNESKKLWEIAAPAIITAVSQFSIGFVSIAFVGHLGSLELAAISVVQNVVEGFVFGIMLGMGSALETLCGQAVGAGQFDMLGVNLQRSCVITLATALLLTPFYVFTSEILKLLHQDKEISEVAGKYAIWVIPQLYAYALNFPVQKFLQAQSKIWVMTVINIVILVFHIVLNWVLVTKLGHGLFGAAMAGNVSWWLVVLAQIFYVIAGFFPESWTGFSMLAFKSLWSFVKLSLASAVMLCLELWYFTVVILMVGWLKNPEIAVDAISTSLALQLWVLMITLGFNAAISVRVSNELGAGRPKAAKFSVVVAVITSTLVGVVFTVAVIATKNYYPRLFSDKPEVIHETSKLAYFLAATIFLMSIQPILHGVAVGAGWQYSVAIINIVCYYMVGLPLGACLGYIANTGVKGIWTGMLVGTLLQTIVLTFKMWKANWRKEAIHAEERIRTYGDQPSQDEIEHIGSRSMKLWKKAMYFGYRKQIAKKWIDEFKKVWHIAGPAIITSVSVFSLDCVTAAFAGQLGKLELAAVSEVQNVLLCFVIGIMLGLGSALETLCGQAVGAGEYNMLGIYLQRSWIISIVAALLLTPTYFFASQILKLLHQDPEISYLCGKFAVWIIPQIFASALHYPTEKFLQAQSKVWFMAFSSMLTLAIHVLLNWIFVTKLSMGLVGAAIAGNISFWILVVAKIIYIVCGWFPEAWTGFSFLAFKSLTKFLRLSVSSAIMLCLEVWYFTGVILVVGGLKDAEVAVDSLSICINLQVWALMFIFGFTISASVRVSNELGAGNPKGAKFTIGVNVLIATIFGVLFSVIILTTRRQFPRMFSNEPKVISETSKLGYILALTIFINSIQTVLHGVAIGAGWQFLVAFVNFGCYYGLGLPLGALLGYKFKLGVQGVWYAMLGGSLLQTIIILVIIGRTNWQKEAVQAEIRVKTWGGPTETQQDS</sequence>
<proteinExistence type="inferred from homology"/>
<evidence type="ECO:0000256" key="3">
    <source>
        <dbReference type="ARBA" id="ARBA00022692"/>
    </source>
</evidence>
<gene>
    <name evidence="7" type="ORF">KY290_003233</name>
</gene>
<dbReference type="Proteomes" id="UP000826656">
    <property type="component" value="Unassembled WGS sequence"/>
</dbReference>
<feature type="transmembrane region" description="Helical" evidence="6">
    <location>
        <begin position="185"/>
        <end position="205"/>
    </location>
</feature>
<feature type="transmembrane region" description="Helical" evidence="6">
    <location>
        <begin position="888"/>
        <end position="908"/>
    </location>
</feature>
<evidence type="ECO:0000256" key="4">
    <source>
        <dbReference type="ARBA" id="ARBA00022989"/>
    </source>
</evidence>
<feature type="transmembrane region" description="Helical" evidence="6">
    <location>
        <begin position="37"/>
        <end position="63"/>
    </location>
</feature>
<feature type="transmembrane region" description="Helical" evidence="6">
    <location>
        <begin position="409"/>
        <end position="431"/>
    </location>
</feature>
<feature type="transmembrane region" description="Helical" evidence="6">
    <location>
        <begin position="779"/>
        <end position="798"/>
    </location>
</feature>
<feature type="transmembrane region" description="Helical" evidence="6">
    <location>
        <begin position="818"/>
        <end position="839"/>
    </location>
</feature>
<dbReference type="PANTHER" id="PTHR11206">
    <property type="entry name" value="MULTIDRUG RESISTANCE PROTEIN"/>
    <property type="match status" value="1"/>
</dbReference>
<dbReference type="EMBL" id="JAIVGD010000001">
    <property type="protein sequence ID" value="KAH0783635.1"/>
    <property type="molecule type" value="Genomic_DNA"/>
</dbReference>
<name>A0ABQ7WSW0_SOLTU</name>
<feature type="transmembrane region" description="Helical" evidence="6">
    <location>
        <begin position="561"/>
        <end position="580"/>
    </location>
</feature>
<feature type="transmembrane region" description="Helical" evidence="6">
    <location>
        <begin position="83"/>
        <end position="106"/>
    </location>
</feature>
<feature type="transmembrane region" description="Helical" evidence="6">
    <location>
        <begin position="600"/>
        <end position="619"/>
    </location>
</feature>
<reference evidence="7 8" key="1">
    <citation type="journal article" date="2021" name="bioRxiv">
        <title>Chromosome-scale and haplotype-resolved genome assembly of a tetraploid potato cultivar.</title>
        <authorList>
            <person name="Sun H."/>
            <person name="Jiao W.-B."/>
            <person name="Krause K."/>
            <person name="Campoy J.A."/>
            <person name="Goel M."/>
            <person name="Folz-Donahue K."/>
            <person name="Kukat C."/>
            <person name="Huettel B."/>
            <person name="Schneeberger K."/>
        </authorList>
    </citation>
    <scope>NUCLEOTIDE SEQUENCE [LARGE SCALE GENOMIC DNA]</scope>
    <source>
        <strain evidence="7">SolTubOtavaFocal</strain>
        <tissue evidence="7">Leaves</tissue>
    </source>
</reference>
<evidence type="ECO:0000256" key="1">
    <source>
        <dbReference type="ARBA" id="ARBA00004141"/>
    </source>
</evidence>
<feature type="transmembrane region" description="Helical" evidence="6">
    <location>
        <begin position="260"/>
        <end position="282"/>
    </location>
</feature>
<keyword evidence="5 6" id="KW-0472">Membrane</keyword>
<feature type="transmembrane region" description="Helical" evidence="6">
    <location>
        <begin position="860"/>
        <end position="882"/>
    </location>
</feature>
<dbReference type="Pfam" id="PF01554">
    <property type="entry name" value="MatE"/>
    <property type="match status" value="4"/>
</dbReference>
<keyword evidence="8" id="KW-1185">Reference proteome</keyword>
<evidence type="ECO:0000313" key="8">
    <source>
        <dbReference type="Proteomes" id="UP000826656"/>
    </source>
</evidence>
<feature type="transmembrane region" description="Helical" evidence="6">
    <location>
        <begin position="294"/>
        <end position="316"/>
    </location>
</feature>
<feature type="transmembrane region" description="Helical" evidence="6">
    <location>
        <begin position="665"/>
        <end position="687"/>
    </location>
</feature>
<feature type="transmembrane region" description="Helical" evidence="6">
    <location>
        <begin position="437"/>
        <end position="455"/>
    </location>
</feature>
<feature type="transmembrane region" description="Helical" evidence="6">
    <location>
        <begin position="920"/>
        <end position="939"/>
    </location>
</feature>
<feature type="transmembrane region" description="Helical" evidence="6">
    <location>
        <begin position="378"/>
        <end position="402"/>
    </location>
</feature>
<feature type="transmembrane region" description="Helical" evidence="6">
    <location>
        <begin position="742"/>
        <end position="767"/>
    </location>
</feature>
<feature type="transmembrane region" description="Helical" evidence="6">
    <location>
        <begin position="221"/>
        <end position="239"/>
    </location>
</feature>
<feature type="transmembrane region" description="Helical" evidence="6">
    <location>
        <begin position="118"/>
        <end position="136"/>
    </location>
</feature>
<feature type="transmembrane region" description="Helical" evidence="6">
    <location>
        <begin position="336"/>
        <end position="358"/>
    </location>
</feature>
<evidence type="ECO:0000313" key="7">
    <source>
        <dbReference type="EMBL" id="KAH0783635.1"/>
    </source>
</evidence>
<keyword evidence="3 6" id="KW-0812">Transmembrane</keyword>
<dbReference type="InterPro" id="IPR002528">
    <property type="entry name" value="MATE_fam"/>
</dbReference>
<comment type="caution">
    <text evidence="7">The sequence shown here is derived from an EMBL/GenBank/DDBJ whole genome shotgun (WGS) entry which is preliminary data.</text>
</comment>
<evidence type="ECO:0000256" key="5">
    <source>
        <dbReference type="ARBA" id="ARBA00023136"/>
    </source>
</evidence>
<keyword evidence="4 6" id="KW-1133">Transmembrane helix</keyword>
<organism evidence="7 8">
    <name type="scientific">Solanum tuberosum</name>
    <name type="common">Potato</name>
    <dbReference type="NCBI Taxonomy" id="4113"/>
    <lineage>
        <taxon>Eukaryota</taxon>
        <taxon>Viridiplantae</taxon>
        <taxon>Streptophyta</taxon>
        <taxon>Embryophyta</taxon>
        <taxon>Tracheophyta</taxon>
        <taxon>Spermatophyta</taxon>
        <taxon>Magnoliopsida</taxon>
        <taxon>eudicotyledons</taxon>
        <taxon>Gunneridae</taxon>
        <taxon>Pentapetalae</taxon>
        <taxon>asterids</taxon>
        <taxon>lamiids</taxon>
        <taxon>Solanales</taxon>
        <taxon>Solanaceae</taxon>
        <taxon>Solanoideae</taxon>
        <taxon>Solaneae</taxon>
        <taxon>Solanum</taxon>
    </lineage>
</organism>
<protein>
    <recommendedName>
        <fullName evidence="6">Protein DETOXIFICATION</fullName>
    </recommendedName>
    <alternativeName>
        <fullName evidence="6">Multidrug and toxic compound extrusion protein</fullName>
    </alternativeName>
</protein>
<dbReference type="CDD" id="cd13132">
    <property type="entry name" value="MATE_eukaryotic"/>
    <property type="match status" value="2"/>
</dbReference>
<dbReference type="NCBIfam" id="TIGR00797">
    <property type="entry name" value="matE"/>
    <property type="match status" value="2"/>
</dbReference>
<feature type="transmembrane region" description="Helical" evidence="6">
    <location>
        <begin position="694"/>
        <end position="722"/>
    </location>
</feature>
<evidence type="ECO:0000256" key="6">
    <source>
        <dbReference type="RuleBase" id="RU004914"/>
    </source>
</evidence>